<comment type="similarity">
    <text evidence="6">Belongs to the peptidase M48 family.</text>
</comment>
<keyword evidence="3 6" id="KW-0378">Hydrolase</keyword>
<dbReference type="GO" id="GO:0004222">
    <property type="term" value="F:metalloendopeptidase activity"/>
    <property type="evidence" value="ECO:0007669"/>
    <property type="project" value="InterPro"/>
</dbReference>
<feature type="domain" description="Peptidase M48" evidence="8">
    <location>
        <begin position="185"/>
        <end position="349"/>
    </location>
</feature>
<organism evidence="9 10">
    <name type="scientific">Sandaracinobacter neustonicus</name>
    <dbReference type="NCBI Taxonomy" id="1715348"/>
    <lineage>
        <taxon>Bacteria</taxon>
        <taxon>Pseudomonadati</taxon>
        <taxon>Pseudomonadota</taxon>
        <taxon>Alphaproteobacteria</taxon>
        <taxon>Sphingomonadales</taxon>
        <taxon>Sphingosinicellaceae</taxon>
        <taxon>Sandaracinobacter</taxon>
    </lineage>
</organism>
<dbReference type="GO" id="GO:0051603">
    <property type="term" value="P:proteolysis involved in protein catabolic process"/>
    <property type="evidence" value="ECO:0007669"/>
    <property type="project" value="TreeGrafter"/>
</dbReference>
<keyword evidence="7" id="KW-0812">Transmembrane</keyword>
<name>A0A501XIK1_9SPHN</name>
<reference evidence="9 10" key="1">
    <citation type="submission" date="2019-06" db="EMBL/GenBank/DDBJ databases">
        <authorList>
            <person name="Lee I."/>
            <person name="Jang G.I."/>
            <person name="Hwang C.Y."/>
        </authorList>
    </citation>
    <scope>NUCLEOTIDE SEQUENCE [LARGE SCALE GENOMIC DNA]</scope>
    <source>
        <strain evidence="9 10">PAMC 28131</strain>
    </source>
</reference>
<dbReference type="CDD" id="cd07332">
    <property type="entry name" value="M48C_Oma1_like"/>
    <property type="match status" value="1"/>
</dbReference>
<evidence type="ECO:0000256" key="5">
    <source>
        <dbReference type="ARBA" id="ARBA00023049"/>
    </source>
</evidence>
<keyword evidence="4 6" id="KW-0862">Zinc</keyword>
<sequence>MGSWIRAACANRCCLFRCRGTGLPTPSPSAGSEAAAWLFDGETATRHLVQISPWAGGLQLSGDVDALLARRELRQLTSGARRTVLGHVQNPDWRLIAEPPLPPAWLAGIPSNADMQPRDLRLTAMAATGIAAAAAGLWLWGGLLLAQTAPLLPDAVAEPLGRDMVRQIVGNRRCDSAEASAALSRLAARLTPPDDAPMPLTITLADWPLANAFAGPGGQIVLTRGLIDAASGPDELAGVLAHEMGHVAHHHPTRALLRVHGFSLLAGTIAGDGGHLADLGLMLAATRDGEREADSFALTALATAGISSAGLEAFFERQLSTQPPPTRLSGLGDWASTHPADAERLATIRAGGVRAGSPAMGAADWAAVRGACAGGADQAGR</sequence>
<dbReference type="PANTHER" id="PTHR22726:SF1">
    <property type="entry name" value="METALLOENDOPEPTIDASE OMA1, MITOCHONDRIAL"/>
    <property type="match status" value="1"/>
</dbReference>
<evidence type="ECO:0000259" key="8">
    <source>
        <dbReference type="Pfam" id="PF01435"/>
    </source>
</evidence>
<keyword evidence="5 6" id="KW-0482">Metalloprotease</keyword>
<dbReference type="EMBL" id="VFSU01000028">
    <property type="protein sequence ID" value="TPE60107.1"/>
    <property type="molecule type" value="Genomic_DNA"/>
</dbReference>
<evidence type="ECO:0000256" key="3">
    <source>
        <dbReference type="ARBA" id="ARBA00022801"/>
    </source>
</evidence>
<protein>
    <submittedName>
        <fullName evidence="9">M48 family metallopeptidase</fullName>
    </submittedName>
</protein>
<evidence type="ECO:0000256" key="1">
    <source>
        <dbReference type="ARBA" id="ARBA00022670"/>
    </source>
</evidence>
<keyword evidence="2" id="KW-0479">Metal-binding</keyword>
<accession>A0A501XIK1</accession>
<keyword evidence="7" id="KW-1133">Transmembrane helix</keyword>
<evidence type="ECO:0000256" key="4">
    <source>
        <dbReference type="ARBA" id="ARBA00022833"/>
    </source>
</evidence>
<proteinExistence type="inferred from homology"/>
<dbReference type="PANTHER" id="PTHR22726">
    <property type="entry name" value="METALLOENDOPEPTIDASE OMA1"/>
    <property type="match status" value="1"/>
</dbReference>
<gene>
    <name evidence="9" type="ORF">FJQ54_11890</name>
</gene>
<comment type="cofactor">
    <cofactor evidence="6">
        <name>Zn(2+)</name>
        <dbReference type="ChEBI" id="CHEBI:29105"/>
    </cofactor>
    <text evidence="6">Binds 1 zinc ion per subunit.</text>
</comment>
<dbReference type="Proteomes" id="UP000319897">
    <property type="component" value="Unassembled WGS sequence"/>
</dbReference>
<keyword evidence="7" id="KW-0472">Membrane</keyword>
<dbReference type="Gene3D" id="3.30.2010.10">
    <property type="entry name" value="Metalloproteases ('zincins'), catalytic domain"/>
    <property type="match status" value="1"/>
</dbReference>
<evidence type="ECO:0000313" key="10">
    <source>
        <dbReference type="Proteomes" id="UP000319897"/>
    </source>
</evidence>
<feature type="transmembrane region" description="Helical" evidence="7">
    <location>
        <begin position="122"/>
        <end position="146"/>
    </location>
</feature>
<dbReference type="InterPro" id="IPR001915">
    <property type="entry name" value="Peptidase_M48"/>
</dbReference>
<evidence type="ECO:0000256" key="6">
    <source>
        <dbReference type="RuleBase" id="RU003983"/>
    </source>
</evidence>
<evidence type="ECO:0000313" key="9">
    <source>
        <dbReference type="EMBL" id="TPE60107.1"/>
    </source>
</evidence>
<dbReference type="GO" id="GO:0046872">
    <property type="term" value="F:metal ion binding"/>
    <property type="evidence" value="ECO:0007669"/>
    <property type="project" value="UniProtKB-KW"/>
</dbReference>
<evidence type="ECO:0000256" key="2">
    <source>
        <dbReference type="ARBA" id="ARBA00022723"/>
    </source>
</evidence>
<keyword evidence="1 6" id="KW-0645">Protease</keyword>
<dbReference type="Pfam" id="PF01435">
    <property type="entry name" value="Peptidase_M48"/>
    <property type="match status" value="1"/>
</dbReference>
<evidence type="ECO:0000256" key="7">
    <source>
        <dbReference type="SAM" id="Phobius"/>
    </source>
</evidence>
<dbReference type="InterPro" id="IPR051156">
    <property type="entry name" value="Mito/Outer_Membr_Metalloprot"/>
</dbReference>
<dbReference type="OrthoDB" id="9810445at2"/>
<comment type="caution">
    <text evidence="9">The sequence shown here is derived from an EMBL/GenBank/DDBJ whole genome shotgun (WGS) entry which is preliminary data.</text>
</comment>
<dbReference type="AlphaFoldDB" id="A0A501XIK1"/>
<dbReference type="GO" id="GO:0016020">
    <property type="term" value="C:membrane"/>
    <property type="evidence" value="ECO:0007669"/>
    <property type="project" value="TreeGrafter"/>
</dbReference>
<keyword evidence="10" id="KW-1185">Reference proteome</keyword>